<evidence type="ECO:0000313" key="1">
    <source>
        <dbReference type="EMBL" id="RRT41897.1"/>
    </source>
</evidence>
<organism evidence="1 2">
    <name type="scientific">Ensete ventricosum</name>
    <name type="common">Abyssinian banana</name>
    <name type="synonym">Musa ensete</name>
    <dbReference type="NCBI Taxonomy" id="4639"/>
    <lineage>
        <taxon>Eukaryota</taxon>
        <taxon>Viridiplantae</taxon>
        <taxon>Streptophyta</taxon>
        <taxon>Embryophyta</taxon>
        <taxon>Tracheophyta</taxon>
        <taxon>Spermatophyta</taxon>
        <taxon>Magnoliopsida</taxon>
        <taxon>Liliopsida</taxon>
        <taxon>Zingiberales</taxon>
        <taxon>Musaceae</taxon>
        <taxon>Ensete</taxon>
    </lineage>
</organism>
<accession>A0A426XQX1</accession>
<dbReference type="Proteomes" id="UP000287651">
    <property type="component" value="Unassembled WGS sequence"/>
</dbReference>
<dbReference type="AlphaFoldDB" id="A0A426XQX1"/>
<gene>
    <name evidence="1" type="ORF">B296_00054152</name>
</gene>
<dbReference type="EMBL" id="AMZH03018219">
    <property type="protein sequence ID" value="RRT41897.1"/>
    <property type="molecule type" value="Genomic_DNA"/>
</dbReference>
<sequence length="151" mass="16948">MSFYSGCYRSFVPDDLTAFITYHATVPSTMPSSAVRPLASPVYSVGYLRRVYHVDGPAVRGCDDLTARWHFCWQTQGFRSPSMASFDASLFLRDTMEDAAEKEFELCPGEEQDSDITKIAETGEVTKSRTKQDAEQMAIELLSARFGLKHL</sequence>
<protein>
    <submittedName>
        <fullName evidence="1">Uncharacterized protein</fullName>
    </submittedName>
</protein>
<name>A0A426XQX1_ENSVE</name>
<reference evidence="1 2" key="1">
    <citation type="journal article" date="2014" name="Agronomy (Basel)">
        <title>A Draft Genome Sequence for Ensete ventricosum, the Drought-Tolerant Tree Against Hunger.</title>
        <authorList>
            <person name="Harrison J."/>
            <person name="Moore K.A."/>
            <person name="Paszkiewicz K."/>
            <person name="Jones T."/>
            <person name="Grant M."/>
            <person name="Ambacheew D."/>
            <person name="Muzemil S."/>
            <person name="Studholme D.J."/>
        </authorList>
    </citation>
    <scope>NUCLEOTIDE SEQUENCE [LARGE SCALE GENOMIC DNA]</scope>
</reference>
<proteinExistence type="predicted"/>
<comment type="caution">
    <text evidence="1">The sequence shown here is derived from an EMBL/GenBank/DDBJ whole genome shotgun (WGS) entry which is preliminary data.</text>
</comment>
<evidence type="ECO:0000313" key="2">
    <source>
        <dbReference type="Proteomes" id="UP000287651"/>
    </source>
</evidence>